<sequence length="80" mass="8911">MTTYIQAAMHQATYELLEDRTFYGEILPCPGVMTNAQTLEDCRELLQDALEGWILLGLKLGHEMPTIDGISLGIQQEEAA</sequence>
<reference evidence="1" key="2">
    <citation type="journal article" date="2022" name="Microbiol. Resour. Announc.">
        <title>Metagenome Sequencing to Explore Phylogenomics of Terrestrial Cyanobacteria.</title>
        <authorList>
            <person name="Ward R.D."/>
            <person name="Stajich J.E."/>
            <person name="Johansen J.R."/>
            <person name="Huntemann M."/>
            <person name="Clum A."/>
            <person name="Foster B."/>
            <person name="Foster B."/>
            <person name="Roux S."/>
            <person name="Palaniappan K."/>
            <person name="Varghese N."/>
            <person name="Mukherjee S."/>
            <person name="Reddy T.B.K."/>
            <person name="Daum C."/>
            <person name="Copeland A."/>
            <person name="Chen I.A."/>
            <person name="Ivanova N.N."/>
            <person name="Kyrpides N.C."/>
            <person name="Shapiro N."/>
            <person name="Eloe-Fadrosh E.A."/>
            <person name="Pietrasiak N."/>
        </authorList>
    </citation>
    <scope>NUCLEOTIDE SEQUENCE</scope>
    <source>
        <strain evidence="1">UHER 2000/2452</strain>
    </source>
</reference>
<organism evidence="1 2">
    <name type="scientific">Drouetiella hepatica Uher 2000/2452</name>
    <dbReference type="NCBI Taxonomy" id="904376"/>
    <lineage>
        <taxon>Bacteria</taxon>
        <taxon>Bacillati</taxon>
        <taxon>Cyanobacteriota</taxon>
        <taxon>Cyanophyceae</taxon>
        <taxon>Oculatellales</taxon>
        <taxon>Oculatellaceae</taxon>
        <taxon>Drouetiella</taxon>
    </lineage>
</organism>
<proteinExistence type="predicted"/>
<dbReference type="AlphaFoldDB" id="A0A951QF47"/>
<protein>
    <submittedName>
        <fullName evidence="1">Type II toxin-antitoxin system HicB family antitoxin</fullName>
    </submittedName>
</protein>
<dbReference type="InterPro" id="IPR049389">
    <property type="entry name" value="TTHA0281-like"/>
</dbReference>
<name>A0A951QF47_9CYAN</name>
<dbReference type="SUPFAM" id="SSF143100">
    <property type="entry name" value="TTHA1013/TTHA0281-like"/>
    <property type="match status" value="1"/>
</dbReference>
<evidence type="ECO:0000313" key="2">
    <source>
        <dbReference type="Proteomes" id="UP000757435"/>
    </source>
</evidence>
<dbReference type="InterPro" id="IPR035069">
    <property type="entry name" value="TTHA1013/TTHA0281-like"/>
</dbReference>
<comment type="caution">
    <text evidence="1">The sequence shown here is derived from an EMBL/GenBank/DDBJ whole genome shotgun (WGS) entry which is preliminary data.</text>
</comment>
<dbReference type="EMBL" id="JAHHHD010000023">
    <property type="protein sequence ID" value="MBW4660660.1"/>
    <property type="molecule type" value="Genomic_DNA"/>
</dbReference>
<dbReference type="Pfam" id="PF21748">
    <property type="entry name" value="UPF0150"/>
    <property type="match status" value="1"/>
</dbReference>
<evidence type="ECO:0000313" key="1">
    <source>
        <dbReference type="EMBL" id="MBW4660660.1"/>
    </source>
</evidence>
<dbReference type="Proteomes" id="UP000757435">
    <property type="component" value="Unassembled WGS sequence"/>
</dbReference>
<gene>
    <name evidence="1" type="ORF">KME15_18460</name>
</gene>
<accession>A0A951QF47</accession>
<dbReference type="Gene3D" id="3.30.160.250">
    <property type="match status" value="1"/>
</dbReference>
<reference evidence="1" key="1">
    <citation type="submission" date="2021-05" db="EMBL/GenBank/DDBJ databases">
        <authorList>
            <person name="Pietrasiak N."/>
            <person name="Ward R."/>
            <person name="Stajich J.E."/>
            <person name="Kurbessoian T."/>
        </authorList>
    </citation>
    <scope>NUCLEOTIDE SEQUENCE</scope>
    <source>
        <strain evidence="1">UHER 2000/2452</strain>
    </source>
</reference>